<dbReference type="AlphaFoldDB" id="A0AAX0VLC8"/>
<evidence type="ECO:0000313" key="4">
    <source>
        <dbReference type="EMBL" id="PKZ82505.1"/>
    </source>
</evidence>
<sequence>MGTMPTSSALPRTRPDDVPERLLVLPAAQDVAGTPYAHARRLAEQAVADVGGAAVAEGDTSATALLMVRPIPVDALAAALTAHPHVSWVQLPFAGIEPFVPLVRSRPDIVWTSAKGTYAPPVAEHALLLTLALLRDLPARVRATTWGPSSGRTLNGLNAVVVGGGGIAQEYIRLLKTWDVHVTAVRRRAGDVPGADRTVTTDRLDEVLPGAQVVMIAAAATEETRGMFDADRLALLDEDAVLVNVARGALVDTDAVVQTLAAGRLHGYGTDVTDPEPLPDGHPLWTEERALITPHTADTPEMCVPLLHARVERNLRARAAGTELEGLVDAEGGY</sequence>
<name>A0AAX0VLC8_MICLU</name>
<dbReference type="RefSeq" id="WP_069941999.1">
    <property type="nucleotide sequence ID" value="NZ_CP033200.1"/>
</dbReference>
<dbReference type="EMBL" id="PKJT01000003">
    <property type="protein sequence ID" value="PKZ82505.1"/>
    <property type="molecule type" value="Genomic_DNA"/>
</dbReference>
<dbReference type="Gene3D" id="3.40.50.720">
    <property type="entry name" value="NAD(P)-binding Rossmann-like Domain"/>
    <property type="match status" value="2"/>
</dbReference>
<feature type="domain" description="D-isomer specific 2-hydroxyacid dehydrogenase NAD-binding" evidence="3">
    <location>
        <begin position="134"/>
        <end position="297"/>
    </location>
</feature>
<evidence type="ECO:0000313" key="5">
    <source>
        <dbReference type="Proteomes" id="UP000234847"/>
    </source>
</evidence>
<keyword evidence="2" id="KW-0520">NAD</keyword>
<dbReference type="CDD" id="cd12159">
    <property type="entry name" value="2-Hacid_dh_2"/>
    <property type="match status" value="1"/>
</dbReference>
<evidence type="ECO:0000256" key="1">
    <source>
        <dbReference type="ARBA" id="ARBA00023002"/>
    </source>
</evidence>
<dbReference type="GO" id="GO:0051287">
    <property type="term" value="F:NAD binding"/>
    <property type="evidence" value="ECO:0007669"/>
    <property type="project" value="InterPro"/>
</dbReference>
<protein>
    <submittedName>
        <fullName evidence="4">Hydroxyacid dehydrogenase</fullName>
    </submittedName>
</protein>
<evidence type="ECO:0000256" key="2">
    <source>
        <dbReference type="ARBA" id="ARBA00023027"/>
    </source>
</evidence>
<evidence type="ECO:0000259" key="3">
    <source>
        <dbReference type="Pfam" id="PF02826"/>
    </source>
</evidence>
<dbReference type="GO" id="GO:0016491">
    <property type="term" value="F:oxidoreductase activity"/>
    <property type="evidence" value="ECO:0007669"/>
    <property type="project" value="UniProtKB-KW"/>
</dbReference>
<accession>A0AAX0VLC8</accession>
<dbReference type="PANTHER" id="PTHR43333">
    <property type="entry name" value="2-HACID_DH_C DOMAIN-CONTAINING PROTEIN"/>
    <property type="match status" value="1"/>
</dbReference>
<gene>
    <name evidence="4" type="ORF">CYJ95_04735</name>
</gene>
<dbReference type="InterPro" id="IPR006140">
    <property type="entry name" value="D-isomer_DH_NAD-bd"/>
</dbReference>
<comment type="caution">
    <text evidence="4">The sequence shown here is derived from an EMBL/GenBank/DDBJ whole genome shotgun (WGS) entry which is preliminary data.</text>
</comment>
<organism evidence="4 5">
    <name type="scientific">Micrococcus luteus</name>
    <name type="common">Micrococcus lysodeikticus</name>
    <dbReference type="NCBI Taxonomy" id="1270"/>
    <lineage>
        <taxon>Bacteria</taxon>
        <taxon>Bacillati</taxon>
        <taxon>Actinomycetota</taxon>
        <taxon>Actinomycetes</taxon>
        <taxon>Micrococcales</taxon>
        <taxon>Micrococcaceae</taxon>
        <taxon>Micrococcus</taxon>
    </lineage>
</organism>
<dbReference type="Proteomes" id="UP000234847">
    <property type="component" value="Unassembled WGS sequence"/>
</dbReference>
<keyword evidence="1" id="KW-0560">Oxidoreductase</keyword>
<dbReference type="SUPFAM" id="SSF51735">
    <property type="entry name" value="NAD(P)-binding Rossmann-fold domains"/>
    <property type="match status" value="1"/>
</dbReference>
<proteinExistence type="predicted"/>
<dbReference type="Pfam" id="PF02826">
    <property type="entry name" value="2-Hacid_dh_C"/>
    <property type="match status" value="1"/>
</dbReference>
<reference evidence="4 5" key="1">
    <citation type="submission" date="2017-12" db="EMBL/GenBank/DDBJ databases">
        <title>Phylogenetic diversity of female urinary microbiome.</title>
        <authorList>
            <person name="Thomas-White K."/>
            <person name="Wolfe A.J."/>
        </authorList>
    </citation>
    <scope>NUCLEOTIDE SEQUENCE [LARGE SCALE GENOMIC DNA]</scope>
    <source>
        <strain evidence="4 5">UMB0038</strain>
    </source>
</reference>
<dbReference type="PANTHER" id="PTHR43333:SF1">
    <property type="entry name" value="D-ISOMER SPECIFIC 2-HYDROXYACID DEHYDROGENASE NAD-BINDING DOMAIN-CONTAINING PROTEIN"/>
    <property type="match status" value="1"/>
</dbReference>
<dbReference type="InterPro" id="IPR036291">
    <property type="entry name" value="NAD(P)-bd_dom_sf"/>
</dbReference>